<feature type="region of interest" description="Disordered" evidence="1">
    <location>
        <begin position="356"/>
        <end position="382"/>
    </location>
</feature>
<name>A0ABS9PYX0_9MICO</name>
<evidence type="ECO:0000313" key="2">
    <source>
        <dbReference type="EMBL" id="MCG7320834.1"/>
    </source>
</evidence>
<protein>
    <recommendedName>
        <fullName evidence="4">Transcriptional regulator, AbiEi antitoxin, Type IV TA system</fullName>
    </recommendedName>
</protein>
<organism evidence="2 3">
    <name type="scientific">Arsenicicoccus bolidensis</name>
    <dbReference type="NCBI Taxonomy" id="229480"/>
    <lineage>
        <taxon>Bacteria</taxon>
        <taxon>Bacillati</taxon>
        <taxon>Actinomycetota</taxon>
        <taxon>Actinomycetes</taxon>
        <taxon>Micrococcales</taxon>
        <taxon>Intrasporangiaceae</taxon>
        <taxon>Arsenicicoccus</taxon>
    </lineage>
</organism>
<accession>A0ABS9PYX0</accession>
<evidence type="ECO:0000256" key="1">
    <source>
        <dbReference type="SAM" id="MobiDB-lite"/>
    </source>
</evidence>
<comment type="caution">
    <text evidence="2">The sequence shown here is derived from an EMBL/GenBank/DDBJ whole genome shotgun (WGS) entry which is preliminary data.</text>
</comment>
<gene>
    <name evidence="2" type="ORF">MHL29_02855</name>
</gene>
<dbReference type="Proteomes" id="UP001521931">
    <property type="component" value="Unassembled WGS sequence"/>
</dbReference>
<feature type="compositionally biased region" description="Polar residues" evidence="1">
    <location>
        <begin position="370"/>
        <end position="382"/>
    </location>
</feature>
<reference evidence="2 3" key="1">
    <citation type="submission" date="2022-02" db="EMBL/GenBank/DDBJ databases">
        <title>Uncovering new skin microbiome diversity through culturing and metagenomics.</title>
        <authorList>
            <person name="Conlan S."/>
            <person name="Deming C."/>
            <person name="Nisc Comparative Sequencing Program N."/>
            <person name="Segre J.A."/>
        </authorList>
    </citation>
    <scope>NUCLEOTIDE SEQUENCE [LARGE SCALE GENOMIC DNA]</scope>
    <source>
        <strain evidence="2 3">ACRQZ</strain>
    </source>
</reference>
<proteinExistence type="predicted"/>
<dbReference type="EMBL" id="JAKRCV010000005">
    <property type="protein sequence ID" value="MCG7320834.1"/>
    <property type="molecule type" value="Genomic_DNA"/>
</dbReference>
<sequence>MHAATEIPEEVRALARRRRGVVTWAELVRHGVGRHAVQRILARYCRVLPGVYCLDVPVHVRPDTLDLEVRAWAGLLYAGEGAVVAGRAAAYLFGLEDTAPALIQIAVPEARRVRDQPGFRFTRYRPGVLAQPLPRSMPVLRIEDVVLDLAGRGSDGYAIGLVTRACQRQLTTADRLLERLRGRSRHRRRALLMGLLEDAAGGTTSFLEHGYLTRVERAHGLPPTRRQHVVLETGHRSDGAYVDERVLLEHDGRAFHVEDAREADLALDAAHLAHGWVTVRTTYPMVFADACATARRVEDVRVARGGEPSLRRCPSCSRVADVAVHAACDRPVVEAHRRHRHRVGCGGMTGVVDDGAPEGDGSSCVRARHTSVSGLSRSGETV</sequence>
<keyword evidence="3" id="KW-1185">Reference proteome</keyword>
<evidence type="ECO:0008006" key="4">
    <source>
        <dbReference type="Google" id="ProtNLM"/>
    </source>
</evidence>
<dbReference type="RefSeq" id="WP_239262093.1">
    <property type="nucleotide sequence ID" value="NZ_JAKRCV010000005.1"/>
</dbReference>
<evidence type="ECO:0000313" key="3">
    <source>
        <dbReference type="Proteomes" id="UP001521931"/>
    </source>
</evidence>